<keyword evidence="3" id="KW-1003">Cell membrane</keyword>
<keyword evidence="7 9" id="KW-0472">Membrane</keyword>
<accession>A0A545U330</accession>
<sequence length="171" mass="19662">MNGFLKKLDRNGERWLLLIFYSTIVVTIAMEVIRRFTLSYSSIWGEEIARYAFIYLAWIGASAAVRERAHIRIDVLLHYLPPRGKAAVYLFGDFATLILAVLAIYWSLETLQVSLKFGSVTHGLRISQAWFLAAVPLGFSMMLFRLLQSIRRDLIDLRQGRAVFDGNRLFD</sequence>
<evidence type="ECO:0000256" key="1">
    <source>
        <dbReference type="ARBA" id="ARBA00004429"/>
    </source>
</evidence>
<dbReference type="GO" id="GO:0015740">
    <property type="term" value="P:C4-dicarboxylate transport"/>
    <property type="evidence" value="ECO:0007669"/>
    <property type="project" value="TreeGrafter"/>
</dbReference>
<dbReference type="AlphaFoldDB" id="A0A545U330"/>
<comment type="similarity">
    <text evidence="8 9">Belongs to the TRAP transporter small permease family.</text>
</comment>
<evidence type="ECO:0000313" key="11">
    <source>
        <dbReference type="EMBL" id="TQV83879.1"/>
    </source>
</evidence>
<evidence type="ECO:0000256" key="8">
    <source>
        <dbReference type="ARBA" id="ARBA00038436"/>
    </source>
</evidence>
<dbReference type="GO" id="GO:0022857">
    <property type="term" value="F:transmembrane transporter activity"/>
    <property type="evidence" value="ECO:0007669"/>
    <property type="project" value="UniProtKB-UniRule"/>
</dbReference>
<comment type="caution">
    <text evidence="11">The sequence shown here is derived from an EMBL/GenBank/DDBJ whole genome shotgun (WGS) entry which is preliminary data.</text>
</comment>
<evidence type="ECO:0000313" key="12">
    <source>
        <dbReference type="Proteomes" id="UP000315252"/>
    </source>
</evidence>
<keyword evidence="6 9" id="KW-1133">Transmembrane helix</keyword>
<evidence type="ECO:0000256" key="7">
    <source>
        <dbReference type="ARBA" id="ARBA00023136"/>
    </source>
</evidence>
<organism evidence="11 12">
    <name type="scientific">Denitrobaculum tricleocarpae</name>
    <dbReference type="NCBI Taxonomy" id="2591009"/>
    <lineage>
        <taxon>Bacteria</taxon>
        <taxon>Pseudomonadati</taxon>
        <taxon>Pseudomonadota</taxon>
        <taxon>Alphaproteobacteria</taxon>
        <taxon>Rhodospirillales</taxon>
        <taxon>Rhodospirillaceae</taxon>
        <taxon>Denitrobaculum</taxon>
    </lineage>
</organism>
<name>A0A545U330_9PROT</name>
<evidence type="ECO:0000256" key="5">
    <source>
        <dbReference type="ARBA" id="ARBA00022692"/>
    </source>
</evidence>
<dbReference type="InterPro" id="IPR055348">
    <property type="entry name" value="DctQ"/>
</dbReference>
<evidence type="ECO:0000256" key="3">
    <source>
        <dbReference type="ARBA" id="ARBA00022475"/>
    </source>
</evidence>
<keyword evidence="4 9" id="KW-0997">Cell inner membrane</keyword>
<keyword evidence="5 9" id="KW-0812">Transmembrane</keyword>
<dbReference type="RefSeq" id="WP_142895114.1">
    <property type="nucleotide sequence ID" value="NZ_ML660052.1"/>
</dbReference>
<comment type="subcellular location">
    <subcellularLocation>
        <location evidence="1 9">Cell inner membrane</location>
        <topology evidence="1 9">Multi-pass membrane protein</topology>
    </subcellularLocation>
</comment>
<reference evidence="11 12" key="1">
    <citation type="submission" date="2019-06" db="EMBL/GenBank/DDBJ databases">
        <title>Whole genome sequence for Rhodospirillaceae sp. R148.</title>
        <authorList>
            <person name="Wang G."/>
        </authorList>
    </citation>
    <scope>NUCLEOTIDE SEQUENCE [LARGE SCALE GENOMIC DNA]</scope>
    <source>
        <strain evidence="11 12">R148</strain>
    </source>
</reference>
<feature type="transmembrane region" description="Helical" evidence="9">
    <location>
        <begin position="15"/>
        <end position="36"/>
    </location>
</feature>
<feature type="domain" description="Tripartite ATP-independent periplasmic transporters DctQ component" evidence="10">
    <location>
        <begin position="24"/>
        <end position="154"/>
    </location>
</feature>
<feature type="transmembrane region" description="Helical" evidence="9">
    <location>
        <begin position="48"/>
        <end position="65"/>
    </location>
</feature>
<comment type="function">
    <text evidence="9">Part of the tripartite ATP-independent periplasmic (TRAP) transport system.</text>
</comment>
<feature type="transmembrane region" description="Helical" evidence="9">
    <location>
        <begin position="86"/>
        <end position="108"/>
    </location>
</feature>
<protein>
    <recommendedName>
        <fullName evidence="9">TRAP transporter small permease protein</fullName>
    </recommendedName>
</protein>
<evidence type="ECO:0000259" key="10">
    <source>
        <dbReference type="Pfam" id="PF04290"/>
    </source>
</evidence>
<dbReference type="InterPro" id="IPR007387">
    <property type="entry name" value="TRAP_DctQ"/>
</dbReference>
<dbReference type="PANTHER" id="PTHR35011:SF2">
    <property type="entry name" value="2,3-DIKETO-L-GULONATE TRAP TRANSPORTER SMALL PERMEASE PROTEIN YIAM"/>
    <property type="match status" value="1"/>
</dbReference>
<dbReference type="Pfam" id="PF04290">
    <property type="entry name" value="DctQ"/>
    <property type="match status" value="1"/>
</dbReference>
<dbReference type="GO" id="GO:0005886">
    <property type="term" value="C:plasma membrane"/>
    <property type="evidence" value="ECO:0007669"/>
    <property type="project" value="UniProtKB-SubCell"/>
</dbReference>
<keyword evidence="12" id="KW-1185">Reference proteome</keyword>
<dbReference type="OrthoDB" id="7843639at2"/>
<evidence type="ECO:0000256" key="6">
    <source>
        <dbReference type="ARBA" id="ARBA00022989"/>
    </source>
</evidence>
<comment type="subunit">
    <text evidence="9">The complex comprises the extracytoplasmic solute receptor protein and the two transmembrane proteins.</text>
</comment>
<proteinExistence type="inferred from homology"/>
<feature type="transmembrane region" description="Helical" evidence="9">
    <location>
        <begin position="128"/>
        <end position="147"/>
    </location>
</feature>
<dbReference type="Proteomes" id="UP000315252">
    <property type="component" value="Unassembled WGS sequence"/>
</dbReference>
<evidence type="ECO:0000256" key="4">
    <source>
        <dbReference type="ARBA" id="ARBA00022519"/>
    </source>
</evidence>
<gene>
    <name evidence="11" type="ORF">FKG95_04695</name>
</gene>
<dbReference type="EMBL" id="VHSH01000001">
    <property type="protein sequence ID" value="TQV83879.1"/>
    <property type="molecule type" value="Genomic_DNA"/>
</dbReference>
<keyword evidence="2 9" id="KW-0813">Transport</keyword>
<dbReference type="PANTHER" id="PTHR35011">
    <property type="entry name" value="2,3-DIKETO-L-GULONATE TRAP TRANSPORTER SMALL PERMEASE PROTEIN YIAM"/>
    <property type="match status" value="1"/>
</dbReference>
<evidence type="ECO:0000256" key="2">
    <source>
        <dbReference type="ARBA" id="ARBA00022448"/>
    </source>
</evidence>
<evidence type="ECO:0000256" key="9">
    <source>
        <dbReference type="RuleBase" id="RU369079"/>
    </source>
</evidence>